<feature type="domain" description="Beta-lactamase-related" evidence="1">
    <location>
        <begin position="70"/>
        <end position="389"/>
    </location>
</feature>
<protein>
    <submittedName>
        <fullName evidence="2">CubicO group peptidase (Beta-lactamase class C family)</fullName>
    </submittedName>
</protein>
<dbReference type="Gene3D" id="3.40.710.10">
    <property type="entry name" value="DD-peptidase/beta-lactamase superfamily"/>
    <property type="match status" value="1"/>
</dbReference>
<dbReference type="PANTHER" id="PTHR43319">
    <property type="entry name" value="BETA-LACTAMASE-RELATED"/>
    <property type="match status" value="1"/>
</dbReference>
<accession>A0ABX0SJ17</accession>
<evidence type="ECO:0000259" key="1">
    <source>
        <dbReference type="Pfam" id="PF00144"/>
    </source>
</evidence>
<name>A0ABX0SJ17_9ACTN</name>
<reference evidence="2 3" key="1">
    <citation type="submission" date="2020-02" db="EMBL/GenBank/DDBJ databases">
        <title>Sequencing the genomes of 1000 actinobacteria strains.</title>
        <authorList>
            <person name="Klenk H.-P."/>
        </authorList>
    </citation>
    <scope>NUCLEOTIDE SEQUENCE [LARGE SCALE GENOMIC DNA]</scope>
    <source>
        <strain evidence="2 3">DSM 19609</strain>
    </source>
</reference>
<evidence type="ECO:0000313" key="2">
    <source>
        <dbReference type="EMBL" id="NIH58329.1"/>
    </source>
</evidence>
<dbReference type="PANTHER" id="PTHR43319:SF3">
    <property type="entry name" value="BETA-LACTAMASE-RELATED DOMAIN-CONTAINING PROTEIN"/>
    <property type="match status" value="1"/>
</dbReference>
<proteinExistence type="predicted"/>
<sequence length="399" mass="42661">MCANLADRAVADGRVGMLPGTAGVRRLDNGRVQGWRPQGNEVEPAAAGMDPSGLLAAVGEAEARGGRWQLACWRGARCVVDRSSHATGPDLFWLWSASKPFMTVLTWQLVEEGVLGLDDRLTRWWPEFTGRGKDAVTIRHVLQHRSGLPTGPGGPLADALVMHDWAASRRRYERARPRWQAGRKPAYEYLSYGFLLGEVIQRATGRAVGDLVRERICVPLGLADTFLGLPEPLLTRAVPLRVAEPGGVVVERVVNSPRTRTAVIPAGGVSSTAADLARFYRDLVACAAGEGRLLTGGSLAAARAPSTADDEIDGLLRYHMNWSQGFQLGGPAVGRPAIEPMGHTSSRATFGHNGSGVCIGWGDPTSGLAVGYTCNLMRGPRRDAAMMGRLADALLGACR</sequence>
<dbReference type="InterPro" id="IPR001466">
    <property type="entry name" value="Beta-lactam-related"/>
</dbReference>
<dbReference type="InterPro" id="IPR052907">
    <property type="entry name" value="Beta-lactamase/esterase"/>
</dbReference>
<dbReference type="Proteomes" id="UP000749311">
    <property type="component" value="Unassembled WGS sequence"/>
</dbReference>
<dbReference type="InterPro" id="IPR012338">
    <property type="entry name" value="Beta-lactam/transpept-like"/>
</dbReference>
<dbReference type="Pfam" id="PF00144">
    <property type="entry name" value="Beta-lactamase"/>
    <property type="match status" value="1"/>
</dbReference>
<organism evidence="2 3">
    <name type="scientific">Brooklawnia cerclae</name>
    <dbReference type="NCBI Taxonomy" id="349934"/>
    <lineage>
        <taxon>Bacteria</taxon>
        <taxon>Bacillati</taxon>
        <taxon>Actinomycetota</taxon>
        <taxon>Actinomycetes</taxon>
        <taxon>Propionibacteriales</taxon>
        <taxon>Propionibacteriaceae</taxon>
        <taxon>Brooklawnia</taxon>
    </lineage>
</organism>
<gene>
    <name evidence="2" type="ORF">FB473_003024</name>
</gene>
<comment type="caution">
    <text evidence="2">The sequence shown here is derived from an EMBL/GenBank/DDBJ whole genome shotgun (WGS) entry which is preliminary data.</text>
</comment>
<dbReference type="SUPFAM" id="SSF56601">
    <property type="entry name" value="beta-lactamase/transpeptidase-like"/>
    <property type="match status" value="1"/>
</dbReference>
<dbReference type="RefSeq" id="WP_167170515.1">
    <property type="nucleotide sequence ID" value="NZ_BAAAOO010000004.1"/>
</dbReference>
<dbReference type="EMBL" id="JAAMOZ010000003">
    <property type="protein sequence ID" value="NIH58329.1"/>
    <property type="molecule type" value="Genomic_DNA"/>
</dbReference>
<keyword evidence="3" id="KW-1185">Reference proteome</keyword>
<evidence type="ECO:0000313" key="3">
    <source>
        <dbReference type="Proteomes" id="UP000749311"/>
    </source>
</evidence>